<dbReference type="Gene3D" id="3.60.21.10">
    <property type="match status" value="1"/>
</dbReference>
<dbReference type="SUPFAM" id="SSF56300">
    <property type="entry name" value="Metallo-dependent phosphatases"/>
    <property type="match status" value="1"/>
</dbReference>
<dbReference type="InterPro" id="IPR004843">
    <property type="entry name" value="Calcineurin-like_PHP"/>
</dbReference>
<accession>A0A1H0BAG7</accession>
<dbReference type="RefSeq" id="WP_092640441.1">
    <property type="nucleotide sequence ID" value="NZ_FNID01000019.1"/>
</dbReference>
<dbReference type="InterPro" id="IPR029052">
    <property type="entry name" value="Metallo-depent_PP-like"/>
</dbReference>
<dbReference type="Proteomes" id="UP000199182">
    <property type="component" value="Unassembled WGS sequence"/>
</dbReference>
<dbReference type="PIRSF" id="PIRSF033094">
    <property type="entry name" value="Pesterase_CT488"/>
    <property type="match status" value="1"/>
</dbReference>
<gene>
    <name evidence="2" type="ORF">SAMN05192585_11910</name>
</gene>
<dbReference type="PANTHER" id="PTHR31302">
    <property type="entry name" value="TRANSMEMBRANE PROTEIN WITH METALLOPHOSPHOESTERASE DOMAIN-RELATED"/>
    <property type="match status" value="1"/>
</dbReference>
<protein>
    <recommendedName>
        <fullName evidence="1">Calcineurin-like phosphoesterase domain-containing protein</fullName>
    </recommendedName>
</protein>
<reference evidence="2 3" key="1">
    <citation type="submission" date="2016-10" db="EMBL/GenBank/DDBJ databases">
        <authorList>
            <person name="de Groot N.N."/>
        </authorList>
    </citation>
    <scope>NUCLEOTIDE SEQUENCE [LARGE SCALE GENOMIC DNA]</scope>
    <source>
        <strain evidence="2 3">CGMCC 1.5012</strain>
    </source>
</reference>
<dbReference type="PANTHER" id="PTHR31302:SF22">
    <property type="entry name" value="PHOSPHOESTERASE"/>
    <property type="match status" value="1"/>
</dbReference>
<evidence type="ECO:0000313" key="3">
    <source>
        <dbReference type="Proteomes" id="UP000199182"/>
    </source>
</evidence>
<sequence length="228" mass="25449">MALYAIADLHLSLSGSKPMDVFPGWENYVSRLQAGWEALVRPQDTVVVPGDISWAMDLNGALADFRFLDALPGKKVILKGNHDYFWTTLSKMNTFLSSNGIESISILHNNCITAEGYCLCGTRGWVYDGTEPADQKVILREAGRLRMSLEQGAKTGFPILCFLHYPPILGKERCEEILQILNEFNITRCYYGHIHGSACQFALNGMAEGIQFTLISADALRFIPLRIQ</sequence>
<keyword evidence="3" id="KW-1185">Reference proteome</keyword>
<name>A0A1H0BAG7_9FIRM</name>
<feature type="domain" description="Calcineurin-like phosphoesterase" evidence="1">
    <location>
        <begin position="3"/>
        <end position="196"/>
    </location>
</feature>
<dbReference type="GO" id="GO:0016787">
    <property type="term" value="F:hydrolase activity"/>
    <property type="evidence" value="ECO:0007669"/>
    <property type="project" value="InterPro"/>
</dbReference>
<dbReference type="OrthoDB" id="8610138at2"/>
<evidence type="ECO:0000259" key="1">
    <source>
        <dbReference type="Pfam" id="PF00149"/>
    </source>
</evidence>
<dbReference type="InterPro" id="IPR051158">
    <property type="entry name" value="Metallophosphoesterase_sf"/>
</dbReference>
<proteinExistence type="predicted"/>
<dbReference type="InterPro" id="IPR014578">
    <property type="entry name" value="Pesterase_CT488"/>
</dbReference>
<dbReference type="STRING" id="258515.SAMN05192585_11910"/>
<evidence type="ECO:0000313" key="2">
    <source>
        <dbReference type="EMBL" id="SDN42607.1"/>
    </source>
</evidence>
<organism evidence="2 3">
    <name type="scientific">Acetanaerobacterium elongatum</name>
    <dbReference type="NCBI Taxonomy" id="258515"/>
    <lineage>
        <taxon>Bacteria</taxon>
        <taxon>Bacillati</taxon>
        <taxon>Bacillota</taxon>
        <taxon>Clostridia</taxon>
        <taxon>Eubacteriales</taxon>
        <taxon>Oscillospiraceae</taxon>
        <taxon>Acetanaerobacterium</taxon>
    </lineage>
</organism>
<dbReference type="EMBL" id="FNID01000019">
    <property type="protein sequence ID" value="SDN42607.1"/>
    <property type="molecule type" value="Genomic_DNA"/>
</dbReference>
<dbReference type="AlphaFoldDB" id="A0A1H0BAG7"/>
<dbReference type="Pfam" id="PF00149">
    <property type="entry name" value="Metallophos"/>
    <property type="match status" value="1"/>
</dbReference>